<organism evidence="4 5">
    <name type="scientific">Drosophila gunungcola</name>
    <name type="common">fruit fly</name>
    <dbReference type="NCBI Taxonomy" id="103775"/>
    <lineage>
        <taxon>Eukaryota</taxon>
        <taxon>Metazoa</taxon>
        <taxon>Ecdysozoa</taxon>
        <taxon>Arthropoda</taxon>
        <taxon>Hexapoda</taxon>
        <taxon>Insecta</taxon>
        <taxon>Pterygota</taxon>
        <taxon>Neoptera</taxon>
        <taxon>Endopterygota</taxon>
        <taxon>Diptera</taxon>
        <taxon>Brachycera</taxon>
        <taxon>Muscomorpha</taxon>
        <taxon>Ephydroidea</taxon>
        <taxon>Drosophilidae</taxon>
        <taxon>Drosophila</taxon>
        <taxon>Sophophora</taxon>
    </lineage>
</organism>
<proteinExistence type="predicted"/>
<dbReference type="EMBL" id="JAMKOV010000073">
    <property type="protein sequence ID" value="KAI8034437.1"/>
    <property type="molecule type" value="Genomic_DNA"/>
</dbReference>
<keyword evidence="2" id="KW-0722">Serine protease inhibitor</keyword>
<reference evidence="4" key="1">
    <citation type="journal article" date="2023" name="Genome Biol. Evol.">
        <title>Long-read-based Genome Assembly of Drosophila gunungcola Reveals Fewer Chemosensory Genes in Flower-breeding Species.</title>
        <authorList>
            <person name="Negi A."/>
            <person name="Liao B.Y."/>
            <person name="Yeh S.D."/>
        </authorList>
    </citation>
    <scope>NUCLEOTIDE SEQUENCE</scope>
    <source>
        <strain evidence="4">Sukarami</strain>
    </source>
</reference>
<evidence type="ECO:0000313" key="4">
    <source>
        <dbReference type="EMBL" id="KAI8034437.1"/>
    </source>
</evidence>
<dbReference type="InterPro" id="IPR036186">
    <property type="entry name" value="Serpin_sf"/>
</dbReference>
<dbReference type="SUPFAM" id="SSF56574">
    <property type="entry name" value="Serpins"/>
    <property type="match status" value="1"/>
</dbReference>
<dbReference type="InterPro" id="IPR023796">
    <property type="entry name" value="Serpin_dom"/>
</dbReference>
<sequence length="68" mass="7837">MTRFSAKLFQEMIKLEINRKDVVISPIAVHAMLALIYRASEGETLSEVQRVGEFNQHPVFSWPWTSSD</sequence>
<evidence type="ECO:0000313" key="5">
    <source>
        <dbReference type="Proteomes" id="UP001059596"/>
    </source>
</evidence>
<evidence type="ECO:0000259" key="3">
    <source>
        <dbReference type="Pfam" id="PF00079"/>
    </source>
</evidence>
<keyword evidence="1" id="KW-0646">Protease inhibitor</keyword>
<evidence type="ECO:0000256" key="1">
    <source>
        <dbReference type="ARBA" id="ARBA00022690"/>
    </source>
</evidence>
<comment type="caution">
    <text evidence="4">The sequence shown here is derived from an EMBL/GenBank/DDBJ whole genome shotgun (WGS) entry which is preliminary data.</text>
</comment>
<gene>
    <name evidence="4" type="ORF">M5D96_012800</name>
</gene>
<dbReference type="GO" id="GO:0004867">
    <property type="term" value="F:serine-type endopeptidase inhibitor activity"/>
    <property type="evidence" value="ECO:0007669"/>
    <property type="project" value="UniProtKB-KW"/>
</dbReference>
<dbReference type="InterPro" id="IPR042178">
    <property type="entry name" value="Serpin_sf_1"/>
</dbReference>
<dbReference type="AlphaFoldDB" id="A0A9P9YCF2"/>
<accession>A0A9P9YCF2</accession>
<name>A0A9P9YCF2_9MUSC</name>
<dbReference type="Gene3D" id="3.30.497.10">
    <property type="entry name" value="Antithrombin, subunit I, domain 2"/>
    <property type="match status" value="1"/>
</dbReference>
<keyword evidence="5" id="KW-1185">Reference proteome</keyword>
<dbReference type="Proteomes" id="UP001059596">
    <property type="component" value="Unassembled WGS sequence"/>
</dbReference>
<evidence type="ECO:0000256" key="2">
    <source>
        <dbReference type="ARBA" id="ARBA00022900"/>
    </source>
</evidence>
<protein>
    <recommendedName>
        <fullName evidence="3">Serpin domain-containing protein</fullName>
    </recommendedName>
</protein>
<feature type="domain" description="Serpin" evidence="3">
    <location>
        <begin position="2"/>
        <end position="56"/>
    </location>
</feature>
<dbReference type="Pfam" id="PF00079">
    <property type="entry name" value="Serpin"/>
    <property type="match status" value="1"/>
</dbReference>